<comment type="caution">
    <text evidence="1">The sequence shown here is derived from an EMBL/GenBank/DDBJ whole genome shotgun (WGS) entry which is preliminary data.</text>
</comment>
<reference evidence="1" key="1">
    <citation type="journal article" date="2014" name="Int. J. Syst. Evol. Microbiol.">
        <title>Complete genome of a new Firmicutes species belonging to the dominant human colonic microbiota ('Ruminococcus bicirculans') reveals two chromosomes and a selective capacity to utilize plant glucans.</title>
        <authorList>
            <consortium name="NISC Comparative Sequencing Program"/>
            <person name="Wegmann U."/>
            <person name="Louis P."/>
            <person name="Goesmann A."/>
            <person name="Henrissat B."/>
            <person name="Duncan S.H."/>
            <person name="Flint H.J."/>
        </authorList>
    </citation>
    <scope>NUCLEOTIDE SEQUENCE</scope>
    <source>
        <strain evidence="1">NBRC 109915</strain>
    </source>
</reference>
<dbReference type="EMBL" id="BSNL01000001">
    <property type="protein sequence ID" value="GLQ25264.1"/>
    <property type="molecule type" value="Genomic_DNA"/>
</dbReference>
<reference evidence="1" key="2">
    <citation type="submission" date="2023-01" db="EMBL/GenBank/DDBJ databases">
        <title>Draft genome sequence of Sulfitobacter pacificus strain NBRC 109915.</title>
        <authorList>
            <person name="Sun Q."/>
            <person name="Mori K."/>
        </authorList>
    </citation>
    <scope>NUCLEOTIDE SEQUENCE</scope>
    <source>
        <strain evidence="1">NBRC 109915</strain>
    </source>
</reference>
<dbReference type="RefSeq" id="WP_284369432.1">
    <property type="nucleotide sequence ID" value="NZ_BAABWP010000009.1"/>
</dbReference>
<name>A0ABQ5VCL7_9RHOB</name>
<evidence type="ECO:0000313" key="1">
    <source>
        <dbReference type="EMBL" id="GLQ25264.1"/>
    </source>
</evidence>
<organism evidence="1 2">
    <name type="scientific">Sulfitobacter pacificus</name>
    <dbReference type="NCBI Taxonomy" id="1499314"/>
    <lineage>
        <taxon>Bacteria</taxon>
        <taxon>Pseudomonadati</taxon>
        <taxon>Pseudomonadota</taxon>
        <taxon>Alphaproteobacteria</taxon>
        <taxon>Rhodobacterales</taxon>
        <taxon>Roseobacteraceae</taxon>
        <taxon>Sulfitobacter</taxon>
    </lineage>
</organism>
<evidence type="ECO:0000313" key="2">
    <source>
        <dbReference type="Proteomes" id="UP001161388"/>
    </source>
</evidence>
<protein>
    <recommendedName>
        <fullName evidence="3">4Fe-4S ferredoxin-type domain-containing protein</fullName>
    </recommendedName>
</protein>
<gene>
    <name evidence="1" type="ORF">GCM10007927_00670</name>
</gene>
<evidence type="ECO:0008006" key="3">
    <source>
        <dbReference type="Google" id="ProtNLM"/>
    </source>
</evidence>
<accession>A0ABQ5VCL7</accession>
<dbReference type="Proteomes" id="UP001161388">
    <property type="component" value="Unassembled WGS sequence"/>
</dbReference>
<sequence>MQAQQAIGYAPRTRALARDLEAQHVVCVGCDDCKGICQALLDSILIPNLILKDRNP</sequence>
<proteinExistence type="predicted"/>
<keyword evidence="2" id="KW-1185">Reference proteome</keyword>